<comment type="caution">
    <text evidence="2">The sequence shown here is derived from an EMBL/GenBank/DDBJ whole genome shotgun (WGS) entry which is preliminary data.</text>
</comment>
<dbReference type="PANTHER" id="PTHR30188">
    <property type="entry name" value="ABC TRANSPORTER PERMEASE PROTEIN-RELATED"/>
    <property type="match status" value="1"/>
</dbReference>
<proteinExistence type="predicted"/>
<keyword evidence="1" id="KW-1133">Transmembrane helix</keyword>
<feature type="transmembrane region" description="Helical" evidence="1">
    <location>
        <begin position="256"/>
        <end position="277"/>
    </location>
</feature>
<keyword evidence="3" id="KW-1185">Reference proteome</keyword>
<keyword evidence="1" id="KW-0472">Membrane</keyword>
<dbReference type="EMBL" id="LSRE01000021">
    <property type="protein sequence ID" value="KXO96141.1"/>
    <property type="molecule type" value="Genomic_DNA"/>
</dbReference>
<reference evidence="2 3" key="1">
    <citation type="submission" date="2016-02" db="EMBL/GenBank/DDBJ databases">
        <authorList>
            <person name="Teng J.L."/>
            <person name="Tang Y."/>
            <person name="Huang Y."/>
            <person name="Guo F."/>
            <person name="Wei W."/>
            <person name="Chen J.H."/>
            <person name="Wong S.Y."/>
            <person name="Lau S.K."/>
            <person name="Woo P.C."/>
        </authorList>
    </citation>
    <scope>NUCLEOTIDE SEQUENCE [LARGE SCALE GENOMIC DNA]</scope>
    <source>
        <strain evidence="2 3">JCM 13375</strain>
    </source>
</reference>
<dbReference type="PANTHER" id="PTHR30188:SF13">
    <property type="entry name" value="CONSERVED HYPOTHETICAL INTEGRAL MEMBRANE PROTEIN YRBE3B"/>
    <property type="match status" value="1"/>
</dbReference>
<accession>A0A137ZD80</accession>
<dbReference type="RefSeq" id="WP_068746164.1">
    <property type="nucleotide sequence ID" value="NZ_LSRE01000021.1"/>
</dbReference>
<dbReference type="Proteomes" id="UP000070409">
    <property type="component" value="Unassembled WGS sequence"/>
</dbReference>
<dbReference type="InterPro" id="IPR030802">
    <property type="entry name" value="Permease_MalE"/>
</dbReference>
<organism evidence="2 3">
    <name type="scientific">Tsukamurella pseudospumae</name>
    <dbReference type="NCBI Taxonomy" id="239498"/>
    <lineage>
        <taxon>Bacteria</taxon>
        <taxon>Bacillati</taxon>
        <taxon>Actinomycetota</taxon>
        <taxon>Actinomycetes</taxon>
        <taxon>Mycobacteriales</taxon>
        <taxon>Tsukamurellaceae</taxon>
        <taxon>Tsukamurella</taxon>
    </lineage>
</organism>
<keyword evidence="1" id="KW-0812">Transmembrane</keyword>
<name>A0A137ZD80_9ACTN</name>
<evidence type="ECO:0000256" key="1">
    <source>
        <dbReference type="SAM" id="Phobius"/>
    </source>
</evidence>
<sequence>MTIARYRPKGFRTLGTVYDTLRVLIARLGHMLSFTVSSIALIPHAIRSYPKQTIRTVTDLTWGRGAVIVGGGTSLMMVVLGLAVGGTVAVQAFSTLDLLGMGPLTGVIAALANTREFAPILAAAGFAVQAGCRMTAEIGAMRITEEIDALEALGLRSISFVVSTRMIAGIVAIVPVFLIAIIVSFFASSTIVTLAQGDAAGTYEHYFEQFLSPADLVASIAKVVVFICAVILIHCYQGFFASGGPEGVGVASGRAVRASMVAIVVLDMLMTLAIWGINSDLVFKG</sequence>
<feature type="transmembrane region" description="Helical" evidence="1">
    <location>
        <begin position="66"/>
        <end position="90"/>
    </location>
</feature>
<feature type="transmembrane region" description="Helical" evidence="1">
    <location>
        <begin position="21"/>
        <end position="46"/>
    </location>
</feature>
<protein>
    <submittedName>
        <fullName evidence="2">ABC transporter permease</fullName>
    </submittedName>
</protein>
<dbReference type="Pfam" id="PF02405">
    <property type="entry name" value="MlaE"/>
    <property type="match status" value="1"/>
</dbReference>
<feature type="transmembrane region" description="Helical" evidence="1">
    <location>
        <begin position="166"/>
        <end position="196"/>
    </location>
</feature>
<evidence type="ECO:0000313" key="2">
    <source>
        <dbReference type="EMBL" id="KXO96141.1"/>
    </source>
</evidence>
<feature type="transmembrane region" description="Helical" evidence="1">
    <location>
        <begin position="216"/>
        <end position="236"/>
    </location>
</feature>
<gene>
    <name evidence="2" type="ORF">AXK61_23490</name>
</gene>
<evidence type="ECO:0000313" key="3">
    <source>
        <dbReference type="Proteomes" id="UP000070409"/>
    </source>
</evidence>